<dbReference type="Proteomes" id="UP000003280">
    <property type="component" value="Unassembled WGS sequence"/>
</dbReference>
<evidence type="ECO:0000313" key="5">
    <source>
        <dbReference type="EMBL" id="EFM25510.1"/>
    </source>
</evidence>
<dbReference type="SUPFAM" id="SSF88713">
    <property type="entry name" value="Glycoside hydrolase/deacetylase"/>
    <property type="match status" value="1"/>
</dbReference>
<dbReference type="PANTHER" id="PTHR10587">
    <property type="entry name" value="GLYCOSYL TRANSFERASE-RELATED"/>
    <property type="match status" value="1"/>
</dbReference>
<gene>
    <name evidence="5" type="ORF">HMPREF9225_0846</name>
</gene>
<keyword evidence="3" id="KW-0812">Transmembrane</keyword>
<evidence type="ECO:0000259" key="4">
    <source>
        <dbReference type="PROSITE" id="PS51677"/>
    </source>
</evidence>
<dbReference type="Gene3D" id="3.20.20.370">
    <property type="entry name" value="Glycoside hydrolase/deacetylase"/>
    <property type="match status" value="1"/>
</dbReference>
<dbReference type="EMBL" id="AEEH01000033">
    <property type="protein sequence ID" value="EFM25510.1"/>
    <property type="molecule type" value="Genomic_DNA"/>
</dbReference>
<keyword evidence="3" id="KW-1133">Transmembrane helix</keyword>
<evidence type="ECO:0000256" key="2">
    <source>
        <dbReference type="ARBA" id="ARBA00022801"/>
    </source>
</evidence>
<organism evidence="5 6">
    <name type="scientific">Peptoniphilus duerdenii ATCC BAA-1640</name>
    <dbReference type="NCBI Taxonomy" id="862517"/>
    <lineage>
        <taxon>Bacteria</taxon>
        <taxon>Bacillati</taxon>
        <taxon>Bacillota</taxon>
        <taxon>Tissierellia</taxon>
        <taxon>Tissierellales</taxon>
        <taxon>Peptoniphilaceae</taxon>
        <taxon>Peptoniphilus</taxon>
    </lineage>
</organism>
<keyword evidence="6" id="KW-1185">Reference proteome</keyword>
<dbReference type="GO" id="GO:0005975">
    <property type="term" value="P:carbohydrate metabolic process"/>
    <property type="evidence" value="ECO:0007669"/>
    <property type="project" value="InterPro"/>
</dbReference>
<keyword evidence="2" id="KW-0378">Hydrolase</keyword>
<protein>
    <submittedName>
        <fullName evidence="5">Polysaccharide deacetylase</fullName>
    </submittedName>
</protein>
<dbReference type="eggNOG" id="COG0726">
    <property type="taxonomic scope" value="Bacteria"/>
</dbReference>
<accession>E0NL07</accession>
<dbReference type="InterPro" id="IPR011330">
    <property type="entry name" value="Glyco_hydro/deAcase_b/a-brl"/>
</dbReference>
<keyword evidence="1" id="KW-0479">Metal-binding</keyword>
<evidence type="ECO:0000256" key="3">
    <source>
        <dbReference type="SAM" id="Phobius"/>
    </source>
</evidence>
<evidence type="ECO:0000256" key="1">
    <source>
        <dbReference type="ARBA" id="ARBA00022723"/>
    </source>
</evidence>
<dbReference type="PANTHER" id="PTHR10587:SF133">
    <property type="entry name" value="CHITIN DEACETYLASE 1-RELATED"/>
    <property type="match status" value="1"/>
</dbReference>
<feature type="transmembrane region" description="Helical" evidence="3">
    <location>
        <begin position="32"/>
        <end position="48"/>
    </location>
</feature>
<dbReference type="GO" id="GO:0046872">
    <property type="term" value="F:metal ion binding"/>
    <property type="evidence" value="ECO:0007669"/>
    <property type="project" value="UniProtKB-KW"/>
</dbReference>
<dbReference type="RefSeq" id="WP_008901661.1">
    <property type="nucleotide sequence ID" value="NZ_GL397071.1"/>
</dbReference>
<proteinExistence type="predicted"/>
<dbReference type="AlphaFoldDB" id="E0NL07"/>
<reference evidence="5 6" key="1">
    <citation type="submission" date="2010-07" db="EMBL/GenBank/DDBJ databases">
        <authorList>
            <person name="Muzny D."/>
            <person name="Qin X."/>
            <person name="Deng J."/>
            <person name="Jiang H."/>
            <person name="Liu Y."/>
            <person name="Qu J."/>
            <person name="Song X.-Z."/>
            <person name="Zhang L."/>
            <person name="Thornton R."/>
            <person name="Coyle M."/>
            <person name="Francisco L."/>
            <person name="Jackson L."/>
            <person name="Javaid M."/>
            <person name="Korchina V."/>
            <person name="Kovar C."/>
            <person name="Mata R."/>
            <person name="Mathew T."/>
            <person name="Ngo R."/>
            <person name="Nguyen L."/>
            <person name="Nguyen N."/>
            <person name="Okwuonu G."/>
            <person name="Ongeri F."/>
            <person name="Pham C."/>
            <person name="Simmons D."/>
            <person name="Wilczek-Boney K."/>
            <person name="Hale W."/>
            <person name="Jakkamsetti A."/>
            <person name="Pham P."/>
            <person name="Ruth R."/>
            <person name="San Lucas F."/>
            <person name="Warren J."/>
            <person name="Zhang J."/>
            <person name="Zhao Z."/>
            <person name="Zhou C."/>
            <person name="Zhu D."/>
            <person name="Lee S."/>
            <person name="Bess C."/>
            <person name="Blankenburg K."/>
            <person name="Forbes L."/>
            <person name="Fu Q."/>
            <person name="Gubbala S."/>
            <person name="Hirani K."/>
            <person name="Jayaseelan J.C."/>
            <person name="Lara F."/>
            <person name="Munidasa M."/>
            <person name="Palculict T."/>
            <person name="Patil S."/>
            <person name="Pu L.-L."/>
            <person name="Saada N."/>
            <person name="Tang L."/>
            <person name="Weissenberger G."/>
            <person name="Zhu Y."/>
            <person name="Hemphill L."/>
            <person name="Shang Y."/>
            <person name="Youmans B."/>
            <person name="Ayvaz T."/>
            <person name="Ross M."/>
            <person name="Santibanez J."/>
            <person name="Aqrawi P."/>
            <person name="Gross S."/>
            <person name="Joshi V."/>
            <person name="Fowler G."/>
            <person name="Nazareth L."/>
            <person name="Reid J."/>
            <person name="Worley K."/>
            <person name="Petrosino J."/>
            <person name="Highlander S."/>
            <person name="Gibbs R."/>
        </authorList>
    </citation>
    <scope>NUCLEOTIDE SEQUENCE [LARGE SCALE GENOMIC DNA]</scope>
    <source>
        <strain evidence="5 6">ATCC BAA-1640</strain>
    </source>
</reference>
<evidence type="ECO:0000313" key="6">
    <source>
        <dbReference type="Proteomes" id="UP000003280"/>
    </source>
</evidence>
<dbReference type="GO" id="GO:0016810">
    <property type="term" value="F:hydrolase activity, acting on carbon-nitrogen (but not peptide) bonds"/>
    <property type="evidence" value="ECO:0007669"/>
    <property type="project" value="InterPro"/>
</dbReference>
<dbReference type="HOGENOM" id="CLU_021264_6_2_9"/>
<dbReference type="STRING" id="862517.HMPREF9225_0846"/>
<dbReference type="InterPro" id="IPR050248">
    <property type="entry name" value="Polysacc_deacetylase_ArnD"/>
</dbReference>
<comment type="caution">
    <text evidence="5">The sequence shown here is derived from an EMBL/GenBank/DDBJ whole genome shotgun (WGS) entry which is preliminary data.</text>
</comment>
<sequence length="348" mass="40010">MNNDLEKIKLKDRQLERKRRARRRKERARRRFYFVVTIIVLLIFSFTLRKRPSRVAKNLESNSDYVATFLKINMRENQLNPINFNIKKDDVKALSYIAEVRASRIKKKLVPGENHITTAAKYAYDAKWVRDVTTGKVSYEGNKKLVFLTFDDGPNTTITPQVLKTLKANGVRGTFFVVGRAINDKSSRYLKEALVDGNAIAMHSYTHDYHLLYPERSANDSQVSKEADLLSAKLKSILGENFASHVWRYPGGHMSWDNIEGADSALASRKIIWIDWNCLSGDAEPKAVRPSTPEGMVRYIDRSLHQNEETRVAVVLMHDAMNKQHTVNALPSIINYFKERGYEFALLK</sequence>
<dbReference type="GO" id="GO:0016020">
    <property type="term" value="C:membrane"/>
    <property type="evidence" value="ECO:0007669"/>
    <property type="project" value="TreeGrafter"/>
</dbReference>
<dbReference type="Pfam" id="PF01522">
    <property type="entry name" value="Polysacc_deac_1"/>
    <property type="match status" value="1"/>
</dbReference>
<dbReference type="PROSITE" id="PS51677">
    <property type="entry name" value="NODB"/>
    <property type="match status" value="1"/>
</dbReference>
<dbReference type="CDD" id="cd10944">
    <property type="entry name" value="CE4_SmPgdA_like"/>
    <property type="match status" value="1"/>
</dbReference>
<dbReference type="OrthoDB" id="258610at2"/>
<dbReference type="InterPro" id="IPR002509">
    <property type="entry name" value="NODB_dom"/>
</dbReference>
<keyword evidence="3" id="KW-0472">Membrane</keyword>
<name>E0NL07_9FIRM</name>
<feature type="domain" description="NodB homology" evidence="4">
    <location>
        <begin position="144"/>
        <end position="345"/>
    </location>
</feature>